<dbReference type="InterPro" id="IPR052337">
    <property type="entry name" value="SAT4-like"/>
</dbReference>
<dbReference type="STRING" id="1214573.A0A0G2H829"/>
<dbReference type="Proteomes" id="UP000034680">
    <property type="component" value="Unassembled WGS sequence"/>
</dbReference>
<comment type="caution">
    <text evidence="9">The sequence shown here is derived from an EMBL/GenBank/DDBJ whole genome shotgun (WGS) entry which is preliminary data.</text>
</comment>
<evidence type="ECO:0000313" key="10">
    <source>
        <dbReference type="Proteomes" id="UP000034680"/>
    </source>
</evidence>
<evidence type="ECO:0000256" key="7">
    <source>
        <dbReference type="SAM" id="Phobius"/>
    </source>
</evidence>
<dbReference type="PANTHER" id="PTHR33048:SF47">
    <property type="entry name" value="INTEGRAL MEMBRANE PROTEIN-RELATED"/>
    <property type="match status" value="1"/>
</dbReference>
<comment type="similarity">
    <text evidence="5">Belongs to the SAT4 family.</text>
</comment>
<feature type="compositionally biased region" description="Polar residues" evidence="6">
    <location>
        <begin position="284"/>
        <end position="298"/>
    </location>
</feature>
<dbReference type="OrthoDB" id="3897607at2759"/>
<organism evidence="9 10">
    <name type="scientific">Diaporthe ampelina</name>
    <dbReference type="NCBI Taxonomy" id="1214573"/>
    <lineage>
        <taxon>Eukaryota</taxon>
        <taxon>Fungi</taxon>
        <taxon>Dikarya</taxon>
        <taxon>Ascomycota</taxon>
        <taxon>Pezizomycotina</taxon>
        <taxon>Sordariomycetes</taxon>
        <taxon>Sordariomycetidae</taxon>
        <taxon>Diaporthales</taxon>
        <taxon>Diaporthaceae</taxon>
        <taxon>Diaporthe</taxon>
    </lineage>
</organism>
<dbReference type="PANTHER" id="PTHR33048">
    <property type="entry name" value="PTH11-LIKE INTEGRAL MEMBRANE PROTEIN (AFU_ORTHOLOGUE AFUA_5G11245)"/>
    <property type="match status" value="1"/>
</dbReference>
<feature type="region of interest" description="Disordered" evidence="6">
    <location>
        <begin position="278"/>
        <end position="299"/>
    </location>
</feature>
<reference evidence="9 10" key="1">
    <citation type="submission" date="2015-05" db="EMBL/GenBank/DDBJ databases">
        <title>Distinctive expansion of gene families associated with plant cell wall degradation and secondary metabolism in the genomes of grapevine trunk pathogens.</title>
        <authorList>
            <person name="Lawrence D.P."/>
            <person name="Travadon R."/>
            <person name="Rolshausen P.E."/>
            <person name="Baumgartner K."/>
        </authorList>
    </citation>
    <scope>NUCLEOTIDE SEQUENCE [LARGE SCALE GENOMIC DNA]</scope>
    <source>
        <strain evidence="9">DA912</strain>
    </source>
</reference>
<evidence type="ECO:0000256" key="1">
    <source>
        <dbReference type="ARBA" id="ARBA00004141"/>
    </source>
</evidence>
<evidence type="ECO:0000256" key="6">
    <source>
        <dbReference type="SAM" id="MobiDB-lite"/>
    </source>
</evidence>
<dbReference type="EMBL" id="LCUC01000392">
    <property type="protein sequence ID" value="KKY31378.1"/>
    <property type="molecule type" value="Genomic_DNA"/>
</dbReference>
<feature type="transmembrane region" description="Helical" evidence="7">
    <location>
        <begin position="92"/>
        <end position="114"/>
    </location>
</feature>
<proteinExistence type="inferred from homology"/>
<keyword evidence="4 7" id="KW-0472">Membrane</keyword>
<sequence length="358" mass="39226">MGPSSLRPTGFAETILIITILLGVLCAVAVALRTWQRIRDQNFHVDDGVTWIGLIFNLFQYAVVIWGTTVGIGSPDSMLNQEMVTSTGQAAYWLQVTYVLAMGFTKASVCSTLLRINKGTGHWKTTWALWLIMITVTASTTSLTLYYFIRCEASRGCQASADSMVVVYFLWVGVYILVDIALAVVPLFIIRGLNMKKSLKLSLGVILALGGVACLASILRIPGRLDYESDGDKLYKLGSSVLWGEVETGLGIIACCLPMLRKLVRSFDTDHASAAPGRPGYYQPGSSGHSGQTPSNDVQHLPYDMHHIPSLGARHSTITQLEEGRCITPTPASSQRHHLCDPERGWTCPARLSWAKQY</sequence>
<feature type="transmembrane region" description="Helical" evidence="7">
    <location>
        <begin position="15"/>
        <end position="36"/>
    </location>
</feature>
<protein>
    <submittedName>
        <fullName evidence="9">Putative P-type atpase</fullName>
    </submittedName>
</protein>
<keyword evidence="2 7" id="KW-0812">Transmembrane</keyword>
<dbReference type="Pfam" id="PF20684">
    <property type="entry name" value="Fung_rhodopsin"/>
    <property type="match status" value="1"/>
</dbReference>
<evidence type="ECO:0000313" key="9">
    <source>
        <dbReference type="EMBL" id="KKY31378.1"/>
    </source>
</evidence>
<gene>
    <name evidence="9" type="ORF">UCDDA912_g08671</name>
</gene>
<comment type="subcellular location">
    <subcellularLocation>
        <location evidence="1">Membrane</location>
        <topology evidence="1">Multi-pass membrane protein</topology>
    </subcellularLocation>
</comment>
<feature type="transmembrane region" description="Helical" evidence="7">
    <location>
        <begin position="241"/>
        <end position="260"/>
    </location>
</feature>
<reference evidence="9 10" key="2">
    <citation type="submission" date="2015-05" db="EMBL/GenBank/DDBJ databases">
        <authorList>
            <person name="Morales-Cruz A."/>
            <person name="Amrine K.C."/>
            <person name="Cantu D."/>
        </authorList>
    </citation>
    <scope>NUCLEOTIDE SEQUENCE [LARGE SCALE GENOMIC DNA]</scope>
    <source>
        <strain evidence="9">DA912</strain>
    </source>
</reference>
<feature type="domain" description="Rhodopsin" evidence="8">
    <location>
        <begin position="32"/>
        <end position="265"/>
    </location>
</feature>
<dbReference type="InterPro" id="IPR049326">
    <property type="entry name" value="Rhodopsin_dom_fungi"/>
</dbReference>
<feature type="transmembrane region" description="Helical" evidence="7">
    <location>
        <begin position="168"/>
        <end position="189"/>
    </location>
</feature>
<evidence type="ECO:0000256" key="3">
    <source>
        <dbReference type="ARBA" id="ARBA00022989"/>
    </source>
</evidence>
<accession>A0A0G2H829</accession>
<feature type="transmembrane region" description="Helical" evidence="7">
    <location>
        <begin position="201"/>
        <end position="221"/>
    </location>
</feature>
<feature type="transmembrane region" description="Helical" evidence="7">
    <location>
        <begin position="126"/>
        <end position="148"/>
    </location>
</feature>
<evidence type="ECO:0000256" key="2">
    <source>
        <dbReference type="ARBA" id="ARBA00022692"/>
    </source>
</evidence>
<keyword evidence="10" id="KW-1185">Reference proteome</keyword>
<keyword evidence="3 7" id="KW-1133">Transmembrane helix</keyword>
<dbReference type="GO" id="GO:0016020">
    <property type="term" value="C:membrane"/>
    <property type="evidence" value="ECO:0007669"/>
    <property type="project" value="UniProtKB-SubCell"/>
</dbReference>
<evidence type="ECO:0000256" key="4">
    <source>
        <dbReference type="ARBA" id="ARBA00023136"/>
    </source>
</evidence>
<dbReference type="AlphaFoldDB" id="A0A0G2H829"/>
<evidence type="ECO:0000259" key="8">
    <source>
        <dbReference type="Pfam" id="PF20684"/>
    </source>
</evidence>
<feature type="transmembrane region" description="Helical" evidence="7">
    <location>
        <begin position="48"/>
        <end position="72"/>
    </location>
</feature>
<evidence type="ECO:0000256" key="5">
    <source>
        <dbReference type="ARBA" id="ARBA00038359"/>
    </source>
</evidence>
<name>A0A0G2H829_9PEZI</name>